<sequence>MSMNKLSVCYRLSNNNISTQQFLLRQHDRRVGWIGLNGSGTIHYTTTTVFGSKPKNEMTIFQAHRKQAFTHHLVPHRTLRTGYSITQSTSITPSSSSTDESNLIQQAQQHYNNLWISKYTTLKSLYESKGYLRTEALLEETHPNLFRWTERQRFLYLKYKKGEDSGGLTEERIQLLNQIGFDWGYFDNHVTPPTPDFVFKLKEDDDDEDDDEDDHDEEESSASLPIPTINTKTTPKTQKWLDKFRQLEHYRLTHPKSSADPTRDPNASPSLKAWVQLQRKHMRMKLSSSSATHQSSPITKEQIQLLNDIEFDWGVRSEESMQELRRVRLERLDKVYHAATEEEEDDTSDDSNENEMKEEEEEETKQETAQPLPPIEATTTTQTPTKNPGKPTTISPENLEILQRWFYSPINFSNPYPDKETKLILINQTKLRKKHLERWLRKERQLVWKPLMKKIQQQEIILQQQQEEELSNDENENKSSNNNPTTILQKWMYNPQHITNPYPTKEEKNELCKATGFTMKQLDSWFRKTRRKTWKHLWTVEQYDMLRKFCGNGTTTNTTNNNKNTPVTTSSSSFSSSTAIDASAQCQINFHKAISNCLASTKLNAVDALVLPDSGFIWTFTPEPYKEIGDMILDQYGVSLASRRRQLHNKVRQAKKQKGSSSDTEE</sequence>
<dbReference type="GO" id="GO:0003677">
    <property type="term" value="F:DNA binding"/>
    <property type="evidence" value="ECO:0007669"/>
    <property type="project" value="UniProtKB-UniRule"/>
</dbReference>
<dbReference type="InterPro" id="IPR008422">
    <property type="entry name" value="KN_HD"/>
</dbReference>
<feature type="compositionally biased region" description="Low complexity" evidence="5">
    <location>
        <begin position="375"/>
        <end position="393"/>
    </location>
</feature>
<keyword evidence="1 4" id="KW-0238">DNA-binding</keyword>
<organism evidence="7">
    <name type="scientific">Ditylum brightwellii</name>
    <dbReference type="NCBI Taxonomy" id="49249"/>
    <lineage>
        <taxon>Eukaryota</taxon>
        <taxon>Sar</taxon>
        <taxon>Stramenopiles</taxon>
        <taxon>Ochrophyta</taxon>
        <taxon>Bacillariophyta</taxon>
        <taxon>Mediophyceae</taxon>
        <taxon>Lithodesmiophycidae</taxon>
        <taxon>Lithodesmiales</taxon>
        <taxon>Lithodesmiaceae</taxon>
        <taxon>Ditylum</taxon>
    </lineage>
</organism>
<feature type="compositionally biased region" description="Low complexity" evidence="5">
    <location>
        <begin position="225"/>
        <end position="237"/>
    </location>
</feature>
<evidence type="ECO:0000313" key="7">
    <source>
        <dbReference type="EMBL" id="CAD9348525.1"/>
    </source>
</evidence>
<dbReference type="SMART" id="SM00389">
    <property type="entry name" value="HOX"/>
    <property type="match status" value="2"/>
</dbReference>
<feature type="compositionally biased region" description="Basic residues" evidence="5">
    <location>
        <begin position="647"/>
        <end position="658"/>
    </location>
</feature>
<dbReference type="Pfam" id="PF03457">
    <property type="entry name" value="HA"/>
    <property type="match status" value="1"/>
</dbReference>
<feature type="region of interest" description="Disordered" evidence="5">
    <location>
        <begin position="337"/>
        <end position="396"/>
    </location>
</feature>
<comment type="subcellular location">
    <subcellularLocation>
        <location evidence="4">Nucleus</location>
    </subcellularLocation>
</comment>
<dbReference type="SUPFAM" id="SSF46689">
    <property type="entry name" value="Homeodomain-like"/>
    <property type="match status" value="2"/>
</dbReference>
<gene>
    <name evidence="7" type="ORF">DBRI1063_LOCUS20460</name>
</gene>
<dbReference type="Gene3D" id="1.10.10.60">
    <property type="entry name" value="Homeodomain-like"/>
    <property type="match status" value="2"/>
</dbReference>
<dbReference type="PANTHER" id="PTHR33418:SF1">
    <property type="entry name" value="HELICASE-ASSOCIATED DOMAIN-CONTAINING PROTEIN"/>
    <property type="match status" value="1"/>
</dbReference>
<dbReference type="Gene3D" id="6.10.140.530">
    <property type="match status" value="2"/>
</dbReference>
<dbReference type="GO" id="GO:0005634">
    <property type="term" value="C:nucleus"/>
    <property type="evidence" value="ECO:0007669"/>
    <property type="project" value="UniProtKB-SubCell"/>
</dbReference>
<dbReference type="PANTHER" id="PTHR33418">
    <property type="entry name" value="HELICASE-ASSOCIATED"/>
    <property type="match status" value="1"/>
</dbReference>
<dbReference type="AlphaFoldDB" id="A0A7S1ZU07"/>
<name>A0A7S1ZU07_9STRA</name>
<dbReference type="InterPro" id="IPR001356">
    <property type="entry name" value="HD"/>
</dbReference>
<accession>A0A7S1ZU07</accession>
<feature type="DNA-binding region" description="Homeobox" evidence="4">
    <location>
        <begin position="387"/>
        <end position="451"/>
    </location>
</feature>
<feature type="compositionally biased region" description="Acidic residues" evidence="5">
    <location>
        <begin position="204"/>
        <end position="220"/>
    </location>
</feature>
<feature type="DNA-binding region" description="Homeobox" evidence="4">
    <location>
        <begin position="473"/>
        <end position="537"/>
    </location>
</feature>
<reference evidence="7" key="1">
    <citation type="submission" date="2021-01" db="EMBL/GenBank/DDBJ databases">
        <authorList>
            <person name="Corre E."/>
            <person name="Pelletier E."/>
            <person name="Niang G."/>
            <person name="Scheremetjew M."/>
            <person name="Finn R."/>
            <person name="Kale V."/>
            <person name="Holt S."/>
            <person name="Cochrane G."/>
            <person name="Meng A."/>
            <person name="Brown T."/>
            <person name="Cohen L."/>
        </authorList>
    </citation>
    <scope>NUCLEOTIDE SEQUENCE</scope>
    <source>
        <strain evidence="7">Pop2</strain>
    </source>
</reference>
<feature type="domain" description="Homeobox" evidence="6">
    <location>
        <begin position="471"/>
        <end position="536"/>
    </location>
</feature>
<feature type="region of interest" description="Disordered" evidence="5">
    <location>
        <begin position="196"/>
        <end position="237"/>
    </location>
</feature>
<evidence type="ECO:0000256" key="5">
    <source>
        <dbReference type="SAM" id="MobiDB-lite"/>
    </source>
</evidence>
<evidence type="ECO:0000256" key="1">
    <source>
        <dbReference type="ARBA" id="ARBA00023125"/>
    </source>
</evidence>
<proteinExistence type="predicted"/>
<keyword evidence="3 4" id="KW-0539">Nucleus</keyword>
<dbReference type="Pfam" id="PF05920">
    <property type="entry name" value="Homeobox_KN"/>
    <property type="match status" value="2"/>
</dbReference>
<protein>
    <recommendedName>
        <fullName evidence="6">Homeobox domain-containing protein</fullName>
    </recommendedName>
</protein>
<dbReference type="GO" id="GO:0006355">
    <property type="term" value="P:regulation of DNA-templated transcription"/>
    <property type="evidence" value="ECO:0007669"/>
    <property type="project" value="InterPro"/>
</dbReference>
<feature type="region of interest" description="Disordered" evidence="5">
    <location>
        <begin position="647"/>
        <end position="666"/>
    </location>
</feature>
<dbReference type="PROSITE" id="PS50071">
    <property type="entry name" value="HOMEOBOX_2"/>
    <property type="match status" value="2"/>
</dbReference>
<feature type="domain" description="Homeobox" evidence="6">
    <location>
        <begin position="385"/>
        <end position="450"/>
    </location>
</feature>
<dbReference type="EMBL" id="HBGN01031706">
    <property type="protein sequence ID" value="CAD9348525.1"/>
    <property type="molecule type" value="Transcribed_RNA"/>
</dbReference>
<dbReference type="InterPro" id="IPR005114">
    <property type="entry name" value="Helicase_assoc"/>
</dbReference>
<evidence type="ECO:0000259" key="6">
    <source>
        <dbReference type="PROSITE" id="PS50071"/>
    </source>
</evidence>
<dbReference type="InterPro" id="IPR009057">
    <property type="entry name" value="Homeodomain-like_sf"/>
</dbReference>
<evidence type="ECO:0000256" key="2">
    <source>
        <dbReference type="ARBA" id="ARBA00023155"/>
    </source>
</evidence>
<keyword evidence="2 4" id="KW-0371">Homeobox</keyword>
<evidence type="ECO:0000256" key="4">
    <source>
        <dbReference type="PROSITE-ProRule" id="PRU00108"/>
    </source>
</evidence>
<feature type="compositionally biased region" description="Acidic residues" evidence="5">
    <location>
        <begin position="341"/>
        <end position="364"/>
    </location>
</feature>
<dbReference type="CDD" id="cd00086">
    <property type="entry name" value="homeodomain"/>
    <property type="match status" value="1"/>
</dbReference>
<evidence type="ECO:0000256" key="3">
    <source>
        <dbReference type="ARBA" id="ARBA00023242"/>
    </source>
</evidence>
<feature type="region of interest" description="Disordered" evidence="5">
    <location>
        <begin position="466"/>
        <end position="486"/>
    </location>
</feature>